<keyword evidence="3" id="KW-0804">Transcription</keyword>
<dbReference type="Proteomes" id="UP001610432">
    <property type="component" value="Unassembled WGS sequence"/>
</dbReference>
<evidence type="ECO:0000256" key="3">
    <source>
        <dbReference type="ARBA" id="ARBA00023163"/>
    </source>
</evidence>
<reference evidence="6 7" key="1">
    <citation type="submission" date="2024-07" db="EMBL/GenBank/DDBJ databases">
        <title>Section-level genome sequencing and comparative genomics of Aspergillus sections Usti and Cavernicolus.</title>
        <authorList>
            <consortium name="Lawrence Berkeley National Laboratory"/>
            <person name="Nybo J.L."/>
            <person name="Vesth T.C."/>
            <person name="Theobald S."/>
            <person name="Frisvad J.C."/>
            <person name="Larsen T.O."/>
            <person name="Kjaerboelling I."/>
            <person name="Rothschild-Mancinelli K."/>
            <person name="Lyhne E.K."/>
            <person name="Kogle M.E."/>
            <person name="Barry K."/>
            <person name="Clum A."/>
            <person name="Na H."/>
            <person name="Ledsgaard L."/>
            <person name="Lin J."/>
            <person name="Lipzen A."/>
            <person name="Kuo A."/>
            <person name="Riley R."/>
            <person name="Mondo S."/>
            <person name="Labutti K."/>
            <person name="Haridas S."/>
            <person name="Pangalinan J."/>
            <person name="Salamov A.A."/>
            <person name="Simmons B.A."/>
            <person name="Magnuson J.K."/>
            <person name="Chen J."/>
            <person name="Drula E."/>
            <person name="Henrissat B."/>
            <person name="Wiebenga A."/>
            <person name="Lubbers R.J."/>
            <person name="Gomes A.C."/>
            <person name="Macurrencykelacurrency M.R."/>
            <person name="Stajich J."/>
            <person name="Grigoriev I.V."/>
            <person name="Mortensen U.H."/>
            <person name="De Vries R.P."/>
            <person name="Baker S.E."/>
            <person name="Andersen M.R."/>
        </authorList>
    </citation>
    <scope>NUCLEOTIDE SEQUENCE [LARGE SCALE GENOMIC DNA]</scope>
    <source>
        <strain evidence="6 7">CBS 449.75</strain>
    </source>
</reference>
<dbReference type="Pfam" id="PF00172">
    <property type="entry name" value="Zn_clus"/>
    <property type="match status" value="1"/>
</dbReference>
<gene>
    <name evidence="6" type="ORF">BJX67DRAFT_377740</name>
</gene>
<dbReference type="SMART" id="SM00066">
    <property type="entry name" value="GAL4"/>
    <property type="match status" value="1"/>
</dbReference>
<accession>A0ABR4M3H6</accession>
<organism evidence="6 7">
    <name type="scientific">Aspergillus lucknowensis</name>
    <dbReference type="NCBI Taxonomy" id="176173"/>
    <lineage>
        <taxon>Eukaryota</taxon>
        <taxon>Fungi</taxon>
        <taxon>Dikarya</taxon>
        <taxon>Ascomycota</taxon>
        <taxon>Pezizomycotina</taxon>
        <taxon>Eurotiomycetes</taxon>
        <taxon>Eurotiomycetidae</taxon>
        <taxon>Eurotiales</taxon>
        <taxon>Aspergillaceae</taxon>
        <taxon>Aspergillus</taxon>
        <taxon>Aspergillus subgen. Nidulantes</taxon>
    </lineage>
</organism>
<evidence type="ECO:0000256" key="1">
    <source>
        <dbReference type="ARBA" id="ARBA00023015"/>
    </source>
</evidence>
<comment type="caution">
    <text evidence="6">The sequence shown here is derived from an EMBL/GenBank/DDBJ whole genome shotgun (WGS) entry which is preliminary data.</text>
</comment>
<feature type="domain" description="Zn(2)-C6 fungal-type" evidence="5">
    <location>
        <begin position="7"/>
        <end position="37"/>
    </location>
</feature>
<dbReference type="InterPro" id="IPR036864">
    <property type="entry name" value="Zn2-C6_fun-type_DNA-bd_sf"/>
</dbReference>
<dbReference type="Gene3D" id="4.10.240.10">
    <property type="entry name" value="Zn(2)-C6 fungal-type DNA-binding domain"/>
    <property type="match status" value="1"/>
</dbReference>
<evidence type="ECO:0000256" key="2">
    <source>
        <dbReference type="ARBA" id="ARBA00023125"/>
    </source>
</evidence>
<dbReference type="EMBL" id="JBFXLQ010000004">
    <property type="protein sequence ID" value="KAL2871137.1"/>
    <property type="molecule type" value="Genomic_DNA"/>
</dbReference>
<dbReference type="PROSITE" id="PS00463">
    <property type="entry name" value="ZN2_CY6_FUNGAL_1"/>
    <property type="match status" value="1"/>
</dbReference>
<evidence type="ECO:0000313" key="6">
    <source>
        <dbReference type="EMBL" id="KAL2871137.1"/>
    </source>
</evidence>
<dbReference type="GeneID" id="98147252"/>
<name>A0ABR4M3H6_9EURO</name>
<dbReference type="RefSeq" id="XP_070890116.1">
    <property type="nucleotide sequence ID" value="XM_071032180.1"/>
</dbReference>
<dbReference type="SUPFAM" id="SSF57701">
    <property type="entry name" value="Zn2/Cys6 DNA-binding domain"/>
    <property type="match status" value="1"/>
</dbReference>
<keyword evidence="2" id="KW-0238">DNA-binding</keyword>
<keyword evidence="7" id="KW-1185">Reference proteome</keyword>
<evidence type="ECO:0000313" key="7">
    <source>
        <dbReference type="Proteomes" id="UP001610432"/>
    </source>
</evidence>
<dbReference type="InterPro" id="IPR001138">
    <property type="entry name" value="Zn2Cys6_DnaBD"/>
</dbReference>
<keyword evidence="1" id="KW-0805">Transcription regulation</keyword>
<keyword evidence="4" id="KW-0539">Nucleus</keyword>
<evidence type="ECO:0000256" key="4">
    <source>
        <dbReference type="ARBA" id="ARBA00023242"/>
    </source>
</evidence>
<proteinExistence type="predicted"/>
<protein>
    <recommendedName>
        <fullName evidence="5">Zn(2)-C6 fungal-type domain-containing protein</fullName>
    </recommendedName>
</protein>
<dbReference type="PROSITE" id="PS50048">
    <property type="entry name" value="ZN2_CY6_FUNGAL_2"/>
    <property type="match status" value="1"/>
</dbReference>
<sequence length="328" mass="36876">MTTLRKACRNCTVSKRKCVVQLPKCTRCAQRGLECMYDLEPLNVGSGQSGRIPRPEYDSSVCIPGYCVMRSVSRHPSHIDPAVCRPGKKEGLELLRLGYHGVPDMVNAGQPAHFVHPKLRLQGNRNHFAELIEMGKDIRSYETLTQLMRIEIKQLPIKECLTALQALLVCASFLFTNKQMNTEVLLDVILDWTRTLLASAQTKIPRDQSPWQAWLFGESVRRTIIMSYGLVMALTSFKYGYCANWLFLESLPFDARAGLWMAKSPQAWISAAQAKFGEDVGERLVSFHEFGESLDGSGSDFHGDTFLTLLAYIHNGIYREQGGIPRGN</sequence>
<dbReference type="CDD" id="cd00067">
    <property type="entry name" value="GAL4"/>
    <property type="match status" value="1"/>
</dbReference>
<evidence type="ECO:0000259" key="5">
    <source>
        <dbReference type="PROSITE" id="PS50048"/>
    </source>
</evidence>